<reference evidence="3 4" key="1">
    <citation type="journal article" date="2011" name="Appl. Environ. Microbiol.">
        <title>Methanogenic archaea isolated from Taiwan's Chelungpu fault.</title>
        <authorList>
            <person name="Wu S.Y."/>
            <person name="Lai M.C."/>
        </authorList>
    </citation>
    <scope>NUCLEOTIDE SEQUENCE [LARGE SCALE GENOMIC DNA]</scope>
    <source>
        <strain evidence="3 4">St545Mb</strain>
    </source>
</reference>
<dbReference type="InterPro" id="IPR006626">
    <property type="entry name" value="PbH1"/>
</dbReference>
<dbReference type="Gene3D" id="2.160.20.10">
    <property type="entry name" value="Single-stranded right-handed beta-helix, Pectin lyase-like"/>
    <property type="match status" value="3"/>
</dbReference>
<dbReference type="InterPro" id="IPR012334">
    <property type="entry name" value="Pectin_lyas_fold"/>
</dbReference>
<dbReference type="PANTHER" id="PTHR22990:SF15">
    <property type="entry name" value="F-BOX ONLY PROTEIN 10"/>
    <property type="match status" value="1"/>
</dbReference>
<dbReference type="SUPFAM" id="SSF51126">
    <property type="entry name" value="Pectin lyase-like"/>
    <property type="match status" value="2"/>
</dbReference>
<dbReference type="Proteomes" id="UP001206983">
    <property type="component" value="Unassembled WGS sequence"/>
</dbReference>
<dbReference type="EMBL" id="JTEO01000005">
    <property type="protein sequence ID" value="MCQ6963403.1"/>
    <property type="molecule type" value="Genomic_DNA"/>
</dbReference>
<organism evidence="3 4">
    <name type="scientific">Methanolobus chelungpuianus</name>
    <dbReference type="NCBI Taxonomy" id="502115"/>
    <lineage>
        <taxon>Archaea</taxon>
        <taxon>Methanobacteriati</taxon>
        <taxon>Methanobacteriota</taxon>
        <taxon>Stenosarchaea group</taxon>
        <taxon>Methanomicrobia</taxon>
        <taxon>Methanosarcinales</taxon>
        <taxon>Methanosarcinaceae</taxon>
        <taxon>Methanolobus</taxon>
    </lineage>
</organism>
<evidence type="ECO:0000259" key="2">
    <source>
        <dbReference type="Pfam" id="PF13229"/>
    </source>
</evidence>
<proteinExistence type="predicted"/>
<keyword evidence="4" id="KW-1185">Reference proteome</keyword>
<keyword evidence="1" id="KW-0677">Repeat</keyword>
<evidence type="ECO:0000313" key="3">
    <source>
        <dbReference type="EMBL" id="MCQ6963403.1"/>
    </source>
</evidence>
<dbReference type="AlphaFoldDB" id="A0AAE3HD79"/>
<dbReference type="InterPro" id="IPR039448">
    <property type="entry name" value="Beta_helix"/>
</dbReference>
<dbReference type="InterPro" id="IPR011050">
    <property type="entry name" value="Pectin_lyase_fold/virulence"/>
</dbReference>
<feature type="domain" description="Right handed beta helix" evidence="2">
    <location>
        <begin position="530"/>
        <end position="670"/>
    </location>
</feature>
<dbReference type="Pfam" id="PF13229">
    <property type="entry name" value="Beta_helix"/>
    <property type="match status" value="2"/>
</dbReference>
<dbReference type="RefSeq" id="WP_256623271.1">
    <property type="nucleotide sequence ID" value="NZ_JTEO01000005.1"/>
</dbReference>
<evidence type="ECO:0000256" key="1">
    <source>
        <dbReference type="ARBA" id="ARBA00022737"/>
    </source>
</evidence>
<comment type="caution">
    <text evidence="3">The sequence shown here is derived from an EMBL/GenBank/DDBJ whole genome shotgun (WGS) entry which is preliminary data.</text>
</comment>
<dbReference type="InterPro" id="IPR051550">
    <property type="entry name" value="SCF-Subunits/Alg-Epimerases"/>
</dbReference>
<accession>A0AAE3HD79</accession>
<feature type="domain" description="Right handed beta helix" evidence="2">
    <location>
        <begin position="128"/>
        <end position="310"/>
    </location>
</feature>
<name>A0AAE3HD79_9EURY</name>
<evidence type="ECO:0000313" key="4">
    <source>
        <dbReference type="Proteomes" id="UP001206983"/>
    </source>
</evidence>
<dbReference type="PANTHER" id="PTHR22990">
    <property type="entry name" value="F-BOX ONLY PROTEIN"/>
    <property type="match status" value="1"/>
</dbReference>
<gene>
    <name evidence="3" type="ORF">PV02_09870</name>
</gene>
<protein>
    <recommendedName>
        <fullName evidence="2">Right handed beta helix domain-containing protein</fullName>
    </recommendedName>
</protein>
<sequence length="812" mass="87043">MGATASAAVLTDSPAELNESISISKDAGTISVQMTDGKVIYTGTNDVEAVKAAVNAIDEGVILFNPGTYSISSPVELKSNIELVGDNAVLQGYIVFTITGKTDVTIRGFEFTNPTASYTAVAATKGLIDITNSENLVIEDNTFRNFRDYGINIAVGSTSHSNENISIRNNEFLDYGYAGVMIWKQSNYIYVEDNTFKNINVKKVNANAYGIALAKGSNSYKHSEYIYIRNNHIENNPVWEGIDSHGANNVYIQNNTVINCKVPIAASYQTSEGTYPLPLHTIVITGNYVKGNMNSPDKQHSGIHVLGARNNAGPHMNVTISDNIIEDVNSWLVSDDGGIVLRDVDGGTINNNTITGVGGTGINLNNANNLVLEDNKVTNIKRISGSTLGVEMIPVAKDFSVTMKNNEFDASVDYDAFSTPGYGHTYAVSVEGQDTSKFATSNGALKVTTLNEAQNTAPAVNNAGVTDSSISISKKGTTTTVLTGSGETVYIGNADTDALKAAVDAVESNGTITFENGTYSVSSPIALKSDISLIGNDAIVTGYTIFTITDQNNVTIEGLEFSNPDEEYLDRAGNNGLIYIQNSSNAFIRENTLRNFRDFGIYLGTSSASDSNQNITIEDNRFLDYGYAGVMIGKGASNVTVEDNTLRNINVNGTNSNAYGIAVMKGSSTYPYSDQVYIRNNTIENNPAGEAIDSHGANYLYVENNTIRDTRTPMFLAHINDDDRYPVPLHHLTVTGNTIEGNFDAEQPAGIHILGGAKASDSVTKPYMNVTVSGNTLADTADWNNGEEKAILLENVDAPVIENNVFSGADGK</sequence>
<dbReference type="SMART" id="SM00710">
    <property type="entry name" value="PbH1"/>
    <property type="match status" value="19"/>
</dbReference>